<dbReference type="CDD" id="cd20393">
    <property type="entry name" value="Tudor_SGF29_rpt1"/>
    <property type="match status" value="1"/>
</dbReference>
<dbReference type="EMBL" id="JBJKFK010000874">
    <property type="protein sequence ID" value="KAL3314902.1"/>
    <property type="molecule type" value="Genomic_DNA"/>
</dbReference>
<dbReference type="PROSITE" id="PS00139">
    <property type="entry name" value="THIOL_PROTEASE_CYS"/>
    <property type="match status" value="1"/>
</dbReference>
<dbReference type="InterPro" id="IPR010750">
    <property type="entry name" value="SGF29_tudor-like_dom"/>
</dbReference>
<dbReference type="Gene3D" id="2.30.30.140">
    <property type="match status" value="2"/>
</dbReference>
<dbReference type="CDD" id="cd20394">
    <property type="entry name" value="Tudor_SGF29_rpt2"/>
    <property type="match status" value="1"/>
</dbReference>
<dbReference type="InterPro" id="IPR000169">
    <property type="entry name" value="Pept_cys_AS"/>
</dbReference>
<keyword evidence="10" id="KW-1185">Reference proteome</keyword>
<feature type="compositionally biased region" description="Basic residues" evidence="6">
    <location>
        <begin position="541"/>
        <end position="550"/>
    </location>
</feature>
<dbReference type="InterPro" id="IPR000668">
    <property type="entry name" value="Peptidase_C1A_C"/>
</dbReference>
<evidence type="ECO:0000256" key="4">
    <source>
        <dbReference type="ARBA" id="ARBA00022807"/>
    </source>
</evidence>
<feature type="domain" description="SGF29 C-terminal" evidence="8">
    <location>
        <begin position="384"/>
        <end position="534"/>
    </location>
</feature>
<gene>
    <name evidence="9" type="ORF">Ciccas_006467</name>
</gene>
<organism evidence="9 10">
    <name type="scientific">Cichlidogyrus casuarinus</name>
    <dbReference type="NCBI Taxonomy" id="1844966"/>
    <lineage>
        <taxon>Eukaryota</taxon>
        <taxon>Metazoa</taxon>
        <taxon>Spiralia</taxon>
        <taxon>Lophotrochozoa</taxon>
        <taxon>Platyhelminthes</taxon>
        <taxon>Monogenea</taxon>
        <taxon>Monopisthocotylea</taxon>
        <taxon>Dactylogyridea</taxon>
        <taxon>Ancyrocephalidae</taxon>
        <taxon>Cichlidogyrus</taxon>
    </lineage>
</organism>
<dbReference type="GO" id="GO:0008234">
    <property type="term" value="F:cysteine-type peptidase activity"/>
    <property type="evidence" value="ECO:0007669"/>
    <property type="project" value="UniProtKB-KW"/>
</dbReference>
<keyword evidence="4" id="KW-0788">Thiol protease</keyword>
<feature type="chain" id="PRO_5044831597" description="SGF29 C-terminal domain-containing protein" evidence="7">
    <location>
        <begin position="16"/>
        <end position="550"/>
    </location>
</feature>
<dbReference type="SMART" id="SM00645">
    <property type="entry name" value="Pept_C1"/>
    <property type="match status" value="1"/>
</dbReference>
<feature type="signal peptide" evidence="7">
    <location>
        <begin position="1"/>
        <end position="15"/>
    </location>
</feature>
<feature type="compositionally biased region" description="Basic and acidic residues" evidence="6">
    <location>
        <begin position="531"/>
        <end position="540"/>
    </location>
</feature>
<dbReference type="PANTHER" id="PTHR12411">
    <property type="entry name" value="CYSTEINE PROTEASE FAMILY C1-RELATED"/>
    <property type="match status" value="1"/>
</dbReference>
<feature type="region of interest" description="Disordered" evidence="6">
    <location>
        <begin position="531"/>
        <end position="550"/>
    </location>
</feature>
<dbReference type="Proteomes" id="UP001626550">
    <property type="component" value="Unassembled WGS sequence"/>
</dbReference>
<dbReference type="SUPFAM" id="SSF54001">
    <property type="entry name" value="Cysteine proteinases"/>
    <property type="match status" value="1"/>
</dbReference>
<dbReference type="PRINTS" id="PR00705">
    <property type="entry name" value="PAPAIN"/>
</dbReference>
<evidence type="ECO:0000259" key="8">
    <source>
        <dbReference type="PROSITE" id="PS51518"/>
    </source>
</evidence>
<dbReference type="InterPro" id="IPR039417">
    <property type="entry name" value="Peptidase_C1A_papain-like"/>
</dbReference>
<name>A0ABD2Q6P3_9PLAT</name>
<dbReference type="PROSITE" id="PS00639">
    <property type="entry name" value="THIOL_PROTEASE_HIS"/>
    <property type="match status" value="1"/>
</dbReference>
<dbReference type="InterPro" id="IPR047288">
    <property type="entry name" value="Tudor_SGF29_rpt1"/>
</dbReference>
<keyword evidence="2" id="KW-0645">Protease</keyword>
<accession>A0ABD2Q6P3</accession>
<dbReference type="Gene3D" id="3.90.70.10">
    <property type="entry name" value="Cysteine proteinases"/>
    <property type="match status" value="1"/>
</dbReference>
<dbReference type="PROSITE" id="PS51518">
    <property type="entry name" value="SGF29_C"/>
    <property type="match status" value="1"/>
</dbReference>
<comment type="similarity">
    <text evidence="1">Belongs to the peptidase C1 family.</text>
</comment>
<keyword evidence="3" id="KW-0378">Hydrolase</keyword>
<keyword evidence="5" id="KW-1015">Disulfide bond</keyword>
<keyword evidence="7" id="KW-0732">Signal</keyword>
<dbReference type="FunFam" id="2.30.30.140:FF:000029">
    <property type="entry name" value="SAGA-associated factor 29 homolog"/>
    <property type="match status" value="1"/>
</dbReference>
<evidence type="ECO:0000313" key="9">
    <source>
        <dbReference type="EMBL" id="KAL3314902.1"/>
    </source>
</evidence>
<dbReference type="InterPro" id="IPR047287">
    <property type="entry name" value="Tudor_SGF29_rpt2"/>
</dbReference>
<feature type="region of interest" description="Disordered" evidence="6">
    <location>
        <begin position="339"/>
        <end position="358"/>
    </location>
</feature>
<dbReference type="AlphaFoldDB" id="A0ABD2Q6P3"/>
<dbReference type="FunFam" id="3.90.70.10:FF:000332">
    <property type="entry name" value="Cathepsin L1"/>
    <property type="match status" value="1"/>
</dbReference>
<dbReference type="InterPro" id="IPR038765">
    <property type="entry name" value="Papain-like_cys_pep_sf"/>
</dbReference>
<evidence type="ECO:0000256" key="1">
    <source>
        <dbReference type="ARBA" id="ARBA00008455"/>
    </source>
</evidence>
<protein>
    <recommendedName>
        <fullName evidence="8">SGF29 C-terminal domain-containing protein</fullName>
    </recommendedName>
</protein>
<evidence type="ECO:0000256" key="3">
    <source>
        <dbReference type="ARBA" id="ARBA00022801"/>
    </source>
</evidence>
<evidence type="ECO:0000256" key="6">
    <source>
        <dbReference type="SAM" id="MobiDB-lite"/>
    </source>
</evidence>
<evidence type="ECO:0000256" key="2">
    <source>
        <dbReference type="ARBA" id="ARBA00022670"/>
    </source>
</evidence>
<dbReference type="InterPro" id="IPR025660">
    <property type="entry name" value="Pept_his_AS"/>
</dbReference>
<proteinExistence type="inferred from homology"/>
<sequence length="550" mass="61324">MICLLLALIAVSVHSFDQKRSLDRGTLLSIADKFNEEESQSASHYAPFKVVSYFSTESVREEFRKLHLGMNATSHNFDDGKLYEGQGIPDSFDWREHGAVTEVKNQGMCGSCWAFSVTGNVEGQWFLAKNKLYSLSEQQLVDCDKVDLGCNGGLPWDAYQEIMRMGGLDNETTYPYDGADETCHFKKKDALVTISSAVNVTTDEEGIREWLFKNGPISAGLNALTLQFYFGGVSHPPKVFCSPEELNHGVLIVGYGVHTTWFLKRKLPYWLVKNSWGHSWGEKVSYRSMFHIFSRVISVSTVVMGPAESTIYVLLQKSNIRKSTEINKYNERISSKSFSCGSLGKPKSRSTKNSKTERNLEDALKDLQNIQSPPPLCGSVQLGKSELIATGHSVAALIPEVNSNADSILDEAPSECWILAEVVSYKNHLYHVEDVDAGEGKQEYPLSKSKVIPLPKWKANPTTQPEAIFQKGTLVLALYPQTTCFYRALVNEPPRTVVDEYSLYFEDSTYPSGYAPAISIPQRYVIACGPKDESLSSSDKKNKKSKRVSS</sequence>
<dbReference type="Pfam" id="PF00112">
    <property type="entry name" value="Peptidase_C1"/>
    <property type="match status" value="1"/>
</dbReference>
<reference evidence="9 10" key="1">
    <citation type="submission" date="2024-11" db="EMBL/GenBank/DDBJ databases">
        <title>Adaptive evolution of stress response genes in parasites aligns with host niche diversity.</title>
        <authorList>
            <person name="Hahn C."/>
            <person name="Resl P."/>
        </authorList>
    </citation>
    <scope>NUCLEOTIDE SEQUENCE [LARGE SCALE GENOMIC DNA]</scope>
    <source>
        <strain evidence="9">EGGRZ-B1_66</strain>
        <tissue evidence="9">Body</tissue>
    </source>
</reference>
<evidence type="ECO:0000256" key="5">
    <source>
        <dbReference type="ARBA" id="ARBA00023157"/>
    </source>
</evidence>
<evidence type="ECO:0000313" key="10">
    <source>
        <dbReference type="Proteomes" id="UP001626550"/>
    </source>
</evidence>
<dbReference type="InterPro" id="IPR013128">
    <property type="entry name" value="Peptidase_C1A"/>
</dbReference>
<dbReference type="CDD" id="cd02248">
    <property type="entry name" value="Peptidase_C1A"/>
    <property type="match status" value="1"/>
</dbReference>
<evidence type="ECO:0000256" key="7">
    <source>
        <dbReference type="SAM" id="SignalP"/>
    </source>
</evidence>
<dbReference type="GO" id="GO:0006508">
    <property type="term" value="P:proteolysis"/>
    <property type="evidence" value="ECO:0007669"/>
    <property type="project" value="UniProtKB-KW"/>
</dbReference>
<dbReference type="Pfam" id="PF07039">
    <property type="entry name" value="SGF29_Tudor"/>
    <property type="match status" value="1"/>
</dbReference>
<comment type="caution">
    <text evidence="9">The sequence shown here is derived from an EMBL/GenBank/DDBJ whole genome shotgun (WGS) entry which is preliminary data.</text>
</comment>